<keyword evidence="3" id="KW-1185">Reference proteome</keyword>
<dbReference type="InterPro" id="IPR000873">
    <property type="entry name" value="AMP-dep_synth/lig_dom"/>
</dbReference>
<feature type="domain" description="AMP-dependent synthetase/ligase" evidence="1">
    <location>
        <begin position="18"/>
        <end position="348"/>
    </location>
</feature>
<dbReference type="InterPro" id="IPR010071">
    <property type="entry name" value="AA_adenyl_dom"/>
</dbReference>
<dbReference type="GO" id="GO:0031177">
    <property type="term" value="F:phosphopantetheine binding"/>
    <property type="evidence" value="ECO:0007669"/>
    <property type="project" value="TreeGrafter"/>
</dbReference>
<dbReference type="Gene3D" id="2.30.38.10">
    <property type="entry name" value="Luciferase, Domain 3"/>
    <property type="match status" value="1"/>
</dbReference>
<evidence type="ECO:0000313" key="2">
    <source>
        <dbReference type="EMBL" id="RKP39295.1"/>
    </source>
</evidence>
<dbReference type="Proteomes" id="UP000268162">
    <property type="component" value="Unassembled WGS sequence"/>
</dbReference>
<gene>
    <name evidence="2" type="ORF">BJ085DRAFT_24426</name>
</gene>
<proteinExistence type="predicted"/>
<dbReference type="PRINTS" id="PR00154">
    <property type="entry name" value="AMPBINDING"/>
</dbReference>
<name>A0A4P9ZZW6_9FUNG</name>
<sequence length="498" mass="54618">MNAPVQGVGKPIHQLFSDCAHTYPDHTALVHGTDQWTYRQLDSTSSALARVLVEQYGAQPEARFALLIPKTIAYTVAFMAVFKSGAAYVPIDPDYPADRIQYILEYSAASMVIVTESALGKVPSDSQVPIMTVDPFIRQYHSTHWSDFEPYPSSSHHLAYIIYTSGTTGRPKGVLVEHGGLANIATEPYLLEMYGPDHRAIQILSVAFDGILLDTVRILCSGGTMVIPTADILSDLKLADVSLLIPSFATRLDPAELPNMSTIIIGGEPFSLEFQAKWEGHCTIANIYGPTETTIYSNVIKIGSEDVITIGPPIRNSFDLVVDSQLRLVPVGAPGELLIGGIGVARGYQNLPELTEAKFIPNPYGPGRVYRTGDYVRWTPNGTIEFLGRIDNQVKLRGYRIELEEVENVASRFTGLQHCVAAVVQDTLCLYASPADLDHSALRLFLISHLSKQMVPQLIVPVVNFQSTINGKLDRKSLPPIDHLLRQSIMADNTSNDS</sequence>
<dbReference type="PANTHER" id="PTHR45527">
    <property type="entry name" value="NONRIBOSOMAL PEPTIDE SYNTHETASE"/>
    <property type="match status" value="1"/>
</dbReference>
<reference evidence="3" key="1">
    <citation type="journal article" date="2018" name="Nat. Microbiol.">
        <title>Leveraging single-cell genomics to expand the fungal tree of life.</title>
        <authorList>
            <person name="Ahrendt S.R."/>
            <person name="Quandt C.A."/>
            <person name="Ciobanu D."/>
            <person name="Clum A."/>
            <person name="Salamov A."/>
            <person name="Andreopoulos B."/>
            <person name="Cheng J.F."/>
            <person name="Woyke T."/>
            <person name="Pelin A."/>
            <person name="Henrissat B."/>
            <person name="Reynolds N.K."/>
            <person name="Benny G.L."/>
            <person name="Smith M.E."/>
            <person name="James T.Y."/>
            <person name="Grigoriev I.V."/>
        </authorList>
    </citation>
    <scope>NUCLEOTIDE SEQUENCE [LARGE SCALE GENOMIC DNA]</scope>
    <source>
        <strain evidence="3">RSA 468</strain>
    </source>
</reference>
<dbReference type="FunFam" id="3.40.50.980:FF:000001">
    <property type="entry name" value="Non-ribosomal peptide synthetase"/>
    <property type="match status" value="1"/>
</dbReference>
<dbReference type="CDD" id="cd05930">
    <property type="entry name" value="A_NRPS"/>
    <property type="match status" value="1"/>
</dbReference>
<dbReference type="PANTHER" id="PTHR45527:SF1">
    <property type="entry name" value="FATTY ACID SYNTHASE"/>
    <property type="match status" value="1"/>
</dbReference>
<organism evidence="2 3">
    <name type="scientific">Dimargaris cristalligena</name>
    <dbReference type="NCBI Taxonomy" id="215637"/>
    <lineage>
        <taxon>Eukaryota</taxon>
        <taxon>Fungi</taxon>
        <taxon>Fungi incertae sedis</taxon>
        <taxon>Zoopagomycota</taxon>
        <taxon>Kickxellomycotina</taxon>
        <taxon>Dimargaritomycetes</taxon>
        <taxon>Dimargaritales</taxon>
        <taxon>Dimargaritaceae</taxon>
        <taxon>Dimargaris</taxon>
    </lineage>
</organism>
<dbReference type="GO" id="GO:0005737">
    <property type="term" value="C:cytoplasm"/>
    <property type="evidence" value="ECO:0007669"/>
    <property type="project" value="TreeGrafter"/>
</dbReference>
<feature type="non-terminal residue" evidence="2">
    <location>
        <position position="498"/>
    </location>
</feature>
<dbReference type="Gene3D" id="3.40.50.980">
    <property type="match status" value="2"/>
</dbReference>
<dbReference type="GO" id="GO:0043041">
    <property type="term" value="P:amino acid activation for nonribosomal peptide biosynthetic process"/>
    <property type="evidence" value="ECO:0007669"/>
    <property type="project" value="TreeGrafter"/>
</dbReference>
<dbReference type="STRING" id="215637.A0A4P9ZZW6"/>
<dbReference type="InterPro" id="IPR045851">
    <property type="entry name" value="AMP-bd_C_sf"/>
</dbReference>
<dbReference type="PROSITE" id="PS00455">
    <property type="entry name" value="AMP_BINDING"/>
    <property type="match status" value="1"/>
</dbReference>
<dbReference type="NCBIfam" id="TIGR01733">
    <property type="entry name" value="AA-adenyl-dom"/>
    <property type="match status" value="1"/>
</dbReference>
<evidence type="ECO:0000313" key="3">
    <source>
        <dbReference type="Proteomes" id="UP000268162"/>
    </source>
</evidence>
<protein>
    <recommendedName>
        <fullName evidence="1">AMP-dependent synthetase/ligase domain-containing protein</fullName>
    </recommendedName>
</protein>
<accession>A0A4P9ZZW6</accession>
<dbReference type="Pfam" id="PF00501">
    <property type="entry name" value="AMP-binding"/>
    <property type="match status" value="1"/>
</dbReference>
<evidence type="ECO:0000259" key="1">
    <source>
        <dbReference type="Pfam" id="PF00501"/>
    </source>
</evidence>
<dbReference type="InterPro" id="IPR020845">
    <property type="entry name" value="AMP-binding_CS"/>
</dbReference>
<dbReference type="Gene3D" id="3.30.300.30">
    <property type="match status" value="1"/>
</dbReference>
<dbReference type="InterPro" id="IPR020459">
    <property type="entry name" value="AMP-binding"/>
</dbReference>
<dbReference type="AlphaFoldDB" id="A0A4P9ZZW6"/>
<dbReference type="SUPFAM" id="SSF56801">
    <property type="entry name" value="Acetyl-CoA synthetase-like"/>
    <property type="match status" value="1"/>
</dbReference>
<dbReference type="EMBL" id="ML002282">
    <property type="protein sequence ID" value="RKP39295.1"/>
    <property type="molecule type" value="Genomic_DNA"/>
</dbReference>
<dbReference type="GO" id="GO:0044550">
    <property type="term" value="P:secondary metabolite biosynthetic process"/>
    <property type="evidence" value="ECO:0007669"/>
    <property type="project" value="TreeGrafter"/>
</dbReference>